<dbReference type="KEGG" id="hbi:HBZC1_p0480"/>
<protein>
    <submittedName>
        <fullName evidence="2">Uncharacterized protein</fullName>
    </submittedName>
</protein>
<dbReference type="HOGENOM" id="CLU_2382165_0_0_7"/>
<organism evidence="2 3">
    <name type="scientific">Helicobacter bizzozeronii (strain CIII-1)</name>
    <dbReference type="NCBI Taxonomy" id="1002804"/>
    <lineage>
        <taxon>Bacteria</taxon>
        <taxon>Pseudomonadati</taxon>
        <taxon>Campylobacterota</taxon>
        <taxon>Epsilonproteobacteria</taxon>
        <taxon>Campylobacterales</taxon>
        <taxon>Helicobacteraceae</taxon>
        <taxon>Helicobacter</taxon>
    </lineage>
</organism>
<evidence type="ECO:0000256" key="1">
    <source>
        <dbReference type="SAM" id="MobiDB-lite"/>
    </source>
</evidence>
<name>F8KUJ3_HELBC</name>
<accession>F8KUJ3</accession>
<evidence type="ECO:0000313" key="2">
    <source>
        <dbReference type="EMBL" id="CCB80928.1"/>
    </source>
</evidence>
<reference evidence="2 3" key="1">
    <citation type="journal article" date="2011" name="J. Bacteriol.">
        <title>Genome sequence of Helicobacter bizzozeronii strain CIII-1, an isolate from human gastric mucosa.</title>
        <authorList>
            <person name="Schott T."/>
            <person name="Rossi M."/>
            <person name="Hanninen M.L."/>
        </authorList>
    </citation>
    <scope>NUCLEOTIDE SEQUENCE [LARGE SCALE GENOMIC DNA]</scope>
    <source>
        <strain evidence="2 3">CIII-1</strain>
    </source>
</reference>
<sequence>MQFKNTKRETPNSPDDLEALDAKFTDSIQKPDKETKKYYTLFLSQETMSKLEQYLQEFGRFKENKSTFIQEALEEHLKRKREQIKQELSAKLGKLED</sequence>
<geneLocation type="plasmid" evidence="2 3">
    <name>phbz1</name>
</geneLocation>
<gene>
    <name evidence="2" type="ordered locus">HBZC1_p0480</name>
</gene>
<keyword evidence="3" id="KW-1185">Reference proteome</keyword>
<dbReference type="EMBL" id="FR871758">
    <property type="protein sequence ID" value="CCB80928.1"/>
    <property type="molecule type" value="Genomic_DNA"/>
</dbReference>
<dbReference type="Proteomes" id="UP000008387">
    <property type="component" value="Plasmid phbz1"/>
</dbReference>
<feature type="region of interest" description="Disordered" evidence="1">
    <location>
        <begin position="1"/>
        <end position="20"/>
    </location>
</feature>
<dbReference type="AlphaFoldDB" id="F8KUJ3"/>
<feature type="compositionally biased region" description="Basic and acidic residues" evidence="1">
    <location>
        <begin position="1"/>
        <end position="10"/>
    </location>
</feature>
<keyword evidence="2" id="KW-0614">Plasmid</keyword>
<dbReference type="GeneID" id="64361211"/>
<dbReference type="RefSeq" id="WP_013882035.1">
    <property type="nucleotide sequence ID" value="NC_015670.1"/>
</dbReference>
<proteinExistence type="predicted"/>
<evidence type="ECO:0000313" key="3">
    <source>
        <dbReference type="Proteomes" id="UP000008387"/>
    </source>
</evidence>